<keyword evidence="12" id="KW-1185">Reference proteome</keyword>
<dbReference type="GO" id="GO:0045087">
    <property type="term" value="P:innate immune response"/>
    <property type="evidence" value="ECO:0007669"/>
    <property type="project" value="UniProtKB-UniRule"/>
</dbReference>
<keyword evidence="3 7" id="KW-0964">Secreted</keyword>
<feature type="chain" id="PRO_5035868457" description="Bactericidal permeability-increasing protein" evidence="8">
    <location>
        <begin position="24"/>
        <end position="477"/>
    </location>
</feature>
<dbReference type="PANTHER" id="PTHR10504:SF148">
    <property type="entry name" value="BACTERICIDAL PERMEABILITY-INCREASING PROTEIN"/>
    <property type="match status" value="1"/>
</dbReference>
<dbReference type="SUPFAM" id="SSF55394">
    <property type="entry name" value="Bactericidal permeability-increasing protein, BPI"/>
    <property type="match status" value="2"/>
</dbReference>
<dbReference type="GO" id="GO:0005615">
    <property type="term" value="C:extracellular space"/>
    <property type="evidence" value="ECO:0007669"/>
    <property type="project" value="UniProtKB-UniRule"/>
</dbReference>
<dbReference type="CDD" id="cd00026">
    <property type="entry name" value="BPI2"/>
    <property type="match status" value="1"/>
</dbReference>
<dbReference type="InterPro" id="IPR017942">
    <property type="entry name" value="Lipid-bd_serum_glycop_N"/>
</dbReference>
<dbReference type="EMBL" id="JAACNH010000003">
    <property type="protein sequence ID" value="KAG8446164.1"/>
    <property type="molecule type" value="Genomic_DNA"/>
</dbReference>
<feature type="domain" description="Lipid-binding serum glycoprotein N-terminal" evidence="9">
    <location>
        <begin position="31"/>
        <end position="254"/>
    </location>
</feature>
<feature type="domain" description="Lipid-binding serum glycoprotein C-terminal" evidence="10">
    <location>
        <begin position="269"/>
        <end position="472"/>
    </location>
</feature>
<evidence type="ECO:0000256" key="6">
    <source>
        <dbReference type="PIRSR" id="PIRSR002417-50"/>
    </source>
</evidence>
<evidence type="ECO:0000256" key="2">
    <source>
        <dbReference type="ARBA" id="ARBA00007292"/>
    </source>
</evidence>
<evidence type="ECO:0000259" key="10">
    <source>
        <dbReference type="SMART" id="SM00329"/>
    </source>
</evidence>
<keyword evidence="7" id="KW-0929">Antimicrobial</keyword>
<evidence type="ECO:0000313" key="11">
    <source>
        <dbReference type="EMBL" id="KAG8446164.1"/>
    </source>
</evidence>
<reference evidence="11" key="1">
    <citation type="thesis" date="2020" institute="ProQuest LLC" country="789 East Eisenhower Parkway, Ann Arbor, MI, USA">
        <title>Comparative Genomics and Chromosome Evolution.</title>
        <authorList>
            <person name="Mudd A.B."/>
        </authorList>
    </citation>
    <scope>NUCLEOTIDE SEQUENCE</scope>
    <source>
        <strain evidence="11">Female2</strain>
        <tissue evidence="11">Blood</tissue>
    </source>
</reference>
<evidence type="ECO:0000259" key="9">
    <source>
        <dbReference type="SMART" id="SM00328"/>
    </source>
</evidence>
<dbReference type="FunFam" id="3.15.20.10:FF:000001">
    <property type="entry name" value="Phospholipid transfer protein"/>
    <property type="match status" value="1"/>
</dbReference>
<comment type="function">
    <text evidence="7">The cytotoxic action of BPI is limited to many species of Gram-negative bacteria; this specificity may be explained by a strong affinity of the very basic N-terminal half for the negatively charged lipopolysaccharides that are unique to the Gram-negative bacterial outer envelope.</text>
</comment>
<dbReference type="InterPro" id="IPR032942">
    <property type="entry name" value="BPI/LBP/Plunc"/>
</dbReference>
<dbReference type="InterPro" id="IPR030675">
    <property type="entry name" value="BPI/LBP"/>
</dbReference>
<dbReference type="PIRSF" id="PIRSF002417">
    <property type="entry name" value="Lipid_binding_protein"/>
    <property type="match status" value="1"/>
</dbReference>
<dbReference type="Pfam" id="PF02886">
    <property type="entry name" value="LBP_BPI_CETP_C"/>
    <property type="match status" value="1"/>
</dbReference>
<dbReference type="Gene3D" id="3.15.10.10">
    <property type="entry name" value="Bactericidal permeability-increasing protein, domain 1"/>
    <property type="match status" value="1"/>
</dbReference>
<dbReference type="Proteomes" id="UP000812440">
    <property type="component" value="Chromosome 8_10"/>
</dbReference>
<evidence type="ECO:0000256" key="7">
    <source>
        <dbReference type="RuleBase" id="RU369039"/>
    </source>
</evidence>
<keyword evidence="4 6" id="KW-1015">Disulfide bond</keyword>
<dbReference type="GO" id="GO:0050829">
    <property type="term" value="P:defense response to Gram-negative bacterium"/>
    <property type="evidence" value="ECO:0007669"/>
    <property type="project" value="UniProtKB-UniRule"/>
</dbReference>
<comment type="caution">
    <text evidence="11">The sequence shown here is derived from an EMBL/GenBank/DDBJ whole genome shotgun (WGS) entry which is preliminary data.</text>
</comment>
<dbReference type="InterPro" id="IPR017943">
    <property type="entry name" value="Bactericidal_perm-incr_a/b_dom"/>
</dbReference>
<organism evidence="11 12">
    <name type="scientific">Hymenochirus boettgeri</name>
    <name type="common">Congo dwarf clawed frog</name>
    <dbReference type="NCBI Taxonomy" id="247094"/>
    <lineage>
        <taxon>Eukaryota</taxon>
        <taxon>Metazoa</taxon>
        <taxon>Chordata</taxon>
        <taxon>Craniata</taxon>
        <taxon>Vertebrata</taxon>
        <taxon>Euteleostomi</taxon>
        <taxon>Amphibia</taxon>
        <taxon>Batrachia</taxon>
        <taxon>Anura</taxon>
        <taxon>Pipoidea</taxon>
        <taxon>Pipidae</taxon>
        <taxon>Pipinae</taxon>
        <taxon>Hymenochirus</taxon>
    </lineage>
</organism>
<gene>
    <name evidence="11" type="ORF">GDO86_013858</name>
</gene>
<accession>A0A8T2JRS1</accession>
<feature type="signal peptide" evidence="8">
    <location>
        <begin position="1"/>
        <end position="23"/>
    </location>
</feature>
<keyword evidence="7" id="KW-0399">Innate immunity</keyword>
<evidence type="ECO:0000256" key="1">
    <source>
        <dbReference type="ARBA" id="ARBA00004613"/>
    </source>
</evidence>
<keyword evidence="7" id="KW-0044">Antibiotic</keyword>
<dbReference type="FunFam" id="3.15.10.10:FF:000001">
    <property type="entry name" value="phospholipid transfer protein-like"/>
    <property type="match status" value="1"/>
</dbReference>
<comment type="subcellular location">
    <subcellularLocation>
        <location evidence="1 7">Secreted</location>
    </subcellularLocation>
</comment>
<dbReference type="SMART" id="SM00329">
    <property type="entry name" value="BPI2"/>
    <property type="match status" value="1"/>
</dbReference>
<dbReference type="Pfam" id="PF01273">
    <property type="entry name" value="LBP_BPI_CETP"/>
    <property type="match status" value="1"/>
</dbReference>
<proteinExistence type="inferred from homology"/>
<keyword evidence="5 7" id="KW-0325">Glycoprotein</keyword>
<keyword evidence="7 8" id="KW-0732">Signal</keyword>
<comment type="similarity">
    <text evidence="2">Belongs to the BPI/LBP/Plunc superfamily. BPI/LBP family.</text>
</comment>
<keyword evidence="7" id="KW-0391">Immunity</keyword>
<dbReference type="AlphaFoldDB" id="A0A8T2JRS1"/>
<dbReference type="InterPro" id="IPR001124">
    <property type="entry name" value="Lipid-bd_serum_glycop_C"/>
</dbReference>
<evidence type="ECO:0000256" key="3">
    <source>
        <dbReference type="ARBA" id="ARBA00022525"/>
    </source>
</evidence>
<dbReference type="GO" id="GO:0008289">
    <property type="term" value="F:lipid binding"/>
    <property type="evidence" value="ECO:0007669"/>
    <property type="project" value="InterPro"/>
</dbReference>
<comment type="domain">
    <text evidence="7">The N- and C-terminal barrels adopt an identical fold despite having only 13% of conserved residues.</text>
</comment>
<evidence type="ECO:0000313" key="12">
    <source>
        <dbReference type="Proteomes" id="UP000812440"/>
    </source>
</evidence>
<evidence type="ECO:0000256" key="8">
    <source>
        <dbReference type="SAM" id="SignalP"/>
    </source>
</evidence>
<evidence type="ECO:0000256" key="4">
    <source>
        <dbReference type="ARBA" id="ARBA00023157"/>
    </source>
</evidence>
<comment type="domain">
    <text evidence="7">The N-terminal region may be exposed to the interior of the granule, whereas the C-terminal portion may be embedded in the membrane. During phagocytosis and degranulation, proteases may be released and activated and cleave BPI at the junction of the N- and C-terminal portions of the molecule, providing controlled release of the N-terminal antibacterial fragment when bacteria are ingested.</text>
</comment>
<protein>
    <recommendedName>
        <fullName evidence="7">Bactericidal permeability-increasing protein</fullName>
        <shortName evidence="7">BPI</shortName>
    </recommendedName>
</protein>
<name>A0A8T2JRS1_9PIPI</name>
<evidence type="ECO:0000256" key="5">
    <source>
        <dbReference type="ARBA" id="ARBA00023180"/>
    </source>
</evidence>
<dbReference type="PANTHER" id="PTHR10504">
    <property type="entry name" value="BACTERICIDAL PERMEABILITY-INCREASING BPI PROTEIN-RELATED"/>
    <property type="match status" value="1"/>
</dbReference>
<dbReference type="OrthoDB" id="10255543at2759"/>
<comment type="subunit">
    <text evidence="7">Monomer. Homodimer; disulfide-linked.</text>
</comment>
<feature type="disulfide bond" evidence="6">
    <location>
        <begin position="157"/>
        <end position="196"/>
    </location>
</feature>
<dbReference type="Gene3D" id="3.15.20.10">
    <property type="entry name" value="Bactericidal permeability-increasing protein, domain 2"/>
    <property type="match status" value="1"/>
</dbReference>
<sequence length="477" mass="51846">MVRADTLYLVLSVAVCVEAAAEAVKPGAIVRLTQKGLDYARQEGISVLQQQLSQIHLPDFSGSYDVGFLGNVDYRFSGLVISSVQLADSQVSLIPSVGLKLTISGAFIQIDGNWDVRYTFIHEDGSLNLKLMGVSISAGLILGSDTSGRPTISPADCSSHISNVEVHMSGTIGWLVDLFHGTVESALRQTMESQICPAVTESINTKLDPLLKTLPVIANIDHTSAIDYSLTGPPSVLTGWVDVQLKGEFFDVSHRTAPPFSAPEMPLPPEQGLMVYFGVSEYLFNTAAYVYQLAGALVFNLTDDMIPKDSIIRLNTSFLGTLIPQVLKMYPDMLVKLKMSSPSVQALKIKPDNLTMWPVVDVQAFAILPNSSLASLFLIQLTTNATAKVALDSGRIIGNLDLGRVETKLVHSDVGPFSVSLLNEIANYCVSRILLPRLNVILKKGLPLPLIDHVEITDSVLQTYEHYLLFGANVRYV</sequence>
<dbReference type="SMART" id="SM00328">
    <property type="entry name" value="BPI1"/>
    <property type="match status" value="1"/>
</dbReference>
<dbReference type="CDD" id="cd00025">
    <property type="entry name" value="BPI1"/>
    <property type="match status" value="1"/>
</dbReference>